<comment type="function">
    <text evidence="10 11">Involved in cell wall formation. Catalyzes the final step in the synthesis of UDP-N-acetylmuramoyl-pentapeptide, the precursor of murein.</text>
</comment>
<dbReference type="GO" id="GO:0005737">
    <property type="term" value="C:cytoplasm"/>
    <property type="evidence" value="ECO:0007669"/>
    <property type="project" value="UniProtKB-SubCell"/>
</dbReference>
<dbReference type="Pfam" id="PF02875">
    <property type="entry name" value="Mur_ligase_C"/>
    <property type="match status" value="1"/>
</dbReference>
<keyword evidence="2 10" id="KW-0436">Ligase</keyword>
<dbReference type="EMBL" id="NDYC01000009">
    <property type="protein sequence ID" value="OXZ28611.1"/>
    <property type="molecule type" value="Genomic_DNA"/>
</dbReference>
<dbReference type="InterPro" id="IPR036615">
    <property type="entry name" value="Mur_ligase_C_dom_sf"/>
</dbReference>
<evidence type="ECO:0000259" key="12">
    <source>
        <dbReference type="Pfam" id="PF01225"/>
    </source>
</evidence>
<dbReference type="GO" id="GO:0008766">
    <property type="term" value="F:UDP-N-acetylmuramoylalanyl-D-glutamyl-2,6-diaminopimelate-D-alanyl-D-alanine ligase activity"/>
    <property type="evidence" value="ECO:0007669"/>
    <property type="project" value="RHEA"/>
</dbReference>
<dbReference type="UniPathway" id="UPA00219"/>
<evidence type="ECO:0000259" key="13">
    <source>
        <dbReference type="Pfam" id="PF02875"/>
    </source>
</evidence>
<feature type="domain" description="Mur ligase central" evidence="14">
    <location>
        <begin position="109"/>
        <end position="293"/>
    </location>
</feature>
<feature type="domain" description="Mur ligase N-terminal catalytic" evidence="12">
    <location>
        <begin position="26"/>
        <end position="97"/>
    </location>
</feature>
<dbReference type="SUPFAM" id="SSF53623">
    <property type="entry name" value="MurD-like peptide ligases, catalytic domain"/>
    <property type="match status" value="1"/>
</dbReference>
<comment type="similarity">
    <text evidence="10">Belongs to the MurCDEF family. MurF subfamily.</text>
</comment>
<dbReference type="InterPro" id="IPR036565">
    <property type="entry name" value="Mur-like_cat_sf"/>
</dbReference>
<keyword evidence="8 10" id="KW-0131">Cell cycle</keyword>
<keyword evidence="5 10" id="KW-0067">ATP-binding</keyword>
<evidence type="ECO:0000256" key="2">
    <source>
        <dbReference type="ARBA" id="ARBA00022598"/>
    </source>
</evidence>
<dbReference type="GO" id="GO:0051301">
    <property type="term" value="P:cell division"/>
    <property type="evidence" value="ECO:0007669"/>
    <property type="project" value="UniProtKB-KW"/>
</dbReference>
<gene>
    <name evidence="10" type="primary">murF</name>
    <name evidence="15" type="ORF">B9N49_01550</name>
</gene>
<evidence type="ECO:0000256" key="4">
    <source>
        <dbReference type="ARBA" id="ARBA00022741"/>
    </source>
</evidence>
<dbReference type="InterPro" id="IPR035911">
    <property type="entry name" value="MurE/MurF_N"/>
</dbReference>
<feature type="domain" description="Mur ligase C-terminal" evidence="13">
    <location>
        <begin position="316"/>
        <end position="439"/>
    </location>
</feature>
<evidence type="ECO:0000313" key="16">
    <source>
        <dbReference type="Proteomes" id="UP000215413"/>
    </source>
</evidence>
<dbReference type="Gene3D" id="3.90.190.20">
    <property type="entry name" value="Mur ligase, C-terminal domain"/>
    <property type="match status" value="1"/>
</dbReference>
<dbReference type="NCBIfam" id="TIGR01143">
    <property type="entry name" value="murF"/>
    <property type="match status" value="1"/>
</dbReference>
<dbReference type="Proteomes" id="UP000215413">
    <property type="component" value="Unassembled WGS sequence"/>
</dbReference>
<dbReference type="InterPro" id="IPR051046">
    <property type="entry name" value="MurCDEF_CellWall_CoF430Synth"/>
</dbReference>
<keyword evidence="3 10" id="KW-0132">Cell division</keyword>
<evidence type="ECO:0000259" key="14">
    <source>
        <dbReference type="Pfam" id="PF08245"/>
    </source>
</evidence>
<evidence type="ECO:0000256" key="7">
    <source>
        <dbReference type="ARBA" id="ARBA00022984"/>
    </source>
</evidence>
<reference evidence="16" key="1">
    <citation type="submission" date="2017-04" db="EMBL/GenBank/DDBJ databases">
        <title>Finegoldia magna isolated from orthopedic joint implant-associated infections.</title>
        <authorList>
            <person name="Bjorklund S."/>
            <person name="Bruggemann H."/>
            <person name="Jensen A."/>
            <person name="Hellmark B."/>
            <person name="Soderquist B."/>
        </authorList>
    </citation>
    <scope>NUCLEOTIDE SEQUENCE [LARGE SCALE GENOMIC DNA]</scope>
    <source>
        <strain evidence="16">CCUG 54800</strain>
    </source>
</reference>
<proteinExistence type="inferred from homology"/>
<comment type="subcellular location">
    <subcellularLocation>
        <location evidence="10 11">Cytoplasm</location>
    </subcellularLocation>
</comment>
<dbReference type="GO" id="GO:0071555">
    <property type="term" value="P:cell wall organization"/>
    <property type="evidence" value="ECO:0007669"/>
    <property type="project" value="UniProtKB-KW"/>
</dbReference>
<protein>
    <recommendedName>
        <fullName evidence="10 11">UDP-N-acetylmuramoyl-tripeptide--D-alanyl-D-alanine ligase</fullName>
        <ecNumber evidence="10 11">6.3.2.10</ecNumber>
    </recommendedName>
    <alternativeName>
        <fullName evidence="10">D-alanyl-D-alanine-adding enzyme</fullName>
    </alternativeName>
</protein>
<evidence type="ECO:0000256" key="10">
    <source>
        <dbReference type="HAMAP-Rule" id="MF_02019"/>
    </source>
</evidence>
<feature type="binding site" evidence="10">
    <location>
        <begin position="111"/>
        <end position="117"/>
    </location>
    <ligand>
        <name>ATP</name>
        <dbReference type="ChEBI" id="CHEBI:30616"/>
    </ligand>
</feature>
<dbReference type="PANTHER" id="PTHR43024:SF1">
    <property type="entry name" value="UDP-N-ACETYLMURAMOYL-TRIPEPTIDE--D-ALANYL-D-ALANINE LIGASE"/>
    <property type="match status" value="1"/>
</dbReference>
<organism evidence="15 16">
    <name type="scientific">Finegoldia magna</name>
    <name type="common">Peptostreptococcus magnus</name>
    <dbReference type="NCBI Taxonomy" id="1260"/>
    <lineage>
        <taxon>Bacteria</taxon>
        <taxon>Bacillati</taxon>
        <taxon>Bacillota</taxon>
        <taxon>Tissierellia</taxon>
        <taxon>Tissierellales</taxon>
        <taxon>Peptoniphilaceae</taxon>
        <taxon>Finegoldia</taxon>
    </lineage>
</organism>
<evidence type="ECO:0000256" key="9">
    <source>
        <dbReference type="ARBA" id="ARBA00023316"/>
    </source>
</evidence>
<keyword evidence="1 10" id="KW-0963">Cytoplasm</keyword>
<dbReference type="SUPFAM" id="SSF63418">
    <property type="entry name" value="MurE/MurF N-terminal domain"/>
    <property type="match status" value="1"/>
</dbReference>
<sequence length="454" mass="51421">MLTRNLKTITELTNTIINEKYHDIMVKGISTDTRTIEKDNMFIALRGDNFDGQNYIEMAFEKGASCCVVNRDYRNINDYPVIEVDNTKEFMMDLARGYISSLDCKVIAITGSNGKTTTKDIMSSLLKEKYKVVKTQKNYNNEIGLSKTIFDIDDDTEVAVLEMGTENFGEISQLTNIAHPDIAMITNIGDSHLLNLKTKENIARAKFEILEGLKEDGIFILNNDDPVLREVKQEYKLPEKTISFGIKPDSDYRMEMIKADETGSTFSINDHVFNIELLGHHQMYNATMSIIVAELMGLDYSDVAKGLKKIELTGMRNELILLDKFHILNDSYKSNPQSLTSCLETAYGLHGYSRKIAVLGDMLELGDNEITLHKNIGKSINPEKIDYVLATGPLAENIIKGARTNFAEDKVFYFETKEELLEKLQELIVDNTLILVKASHAMQFDKLVEQIKEL</sequence>
<evidence type="ECO:0000256" key="5">
    <source>
        <dbReference type="ARBA" id="ARBA00022840"/>
    </source>
</evidence>
<dbReference type="RefSeq" id="WP_002835651.1">
    <property type="nucleotide sequence ID" value="NZ_NDYC01000009.1"/>
</dbReference>
<evidence type="ECO:0000256" key="11">
    <source>
        <dbReference type="RuleBase" id="RU004136"/>
    </source>
</evidence>
<dbReference type="HAMAP" id="MF_02019">
    <property type="entry name" value="MurF"/>
    <property type="match status" value="1"/>
</dbReference>
<keyword evidence="4 10" id="KW-0547">Nucleotide-binding</keyword>
<keyword evidence="7 10" id="KW-0573">Peptidoglycan synthesis</keyword>
<dbReference type="Gene3D" id="3.40.1190.10">
    <property type="entry name" value="Mur-like, catalytic domain"/>
    <property type="match status" value="1"/>
</dbReference>
<dbReference type="GO" id="GO:0008360">
    <property type="term" value="P:regulation of cell shape"/>
    <property type="evidence" value="ECO:0007669"/>
    <property type="project" value="UniProtKB-KW"/>
</dbReference>
<keyword evidence="6 10" id="KW-0133">Cell shape</keyword>
<comment type="catalytic activity">
    <reaction evidence="10 11">
        <text>D-alanyl-D-alanine + UDP-N-acetyl-alpha-D-muramoyl-L-alanyl-gamma-D-glutamyl-meso-2,6-diaminopimelate + ATP = UDP-N-acetyl-alpha-D-muramoyl-L-alanyl-gamma-D-glutamyl-meso-2,6-diaminopimeloyl-D-alanyl-D-alanine + ADP + phosphate + H(+)</text>
        <dbReference type="Rhea" id="RHEA:28374"/>
        <dbReference type="ChEBI" id="CHEBI:15378"/>
        <dbReference type="ChEBI" id="CHEBI:30616"/>
        <dbReference type="ChEBI" id="CHEBI:43474"/>
        <dbReference type="ChEBI" id="CHEBI:57822"/>
        <dbReference type="ChEBI" id="CHEBI:61386"/>
        <dbReference type="ChEBI" id="CHEBI:83905"/>
        <dbReference type="ChEBI" id="CHEBI:456216"/>
        <dbReference type="EC" id="6.3.2.10"/>
    </reaction>
</comment>
<evidence type="ECO:0000256" key="8">
    <source>
        <dbReference type="ARBA" id="ARBA00023306"/>
    </source>
</evidence>
<evidence type="ECO:0000256" key="6">
    <source>
        <dbReference type="ARBA" id="ARBA00022960"/>
    </source>
</evidence>
<name>A0A233V894_FINMA</name>
<dbReference type="SUPFAM" id="SSF53244">
    <property type="entry name" value="MurD-like peptide ligases, peptide-binding domain"/>
    <property type="match status" value="1"/>
</dbReference>
<dbReference type="InterPro" id="IPR000713">
    <property type="entry name" value="Mur_ligase_N"/>
</dbReference>
<dbReference type="GO" id="GO:0005524">
    <property type="term" value="F:ATP binding"/>
    <property type="evidence" value="ECO:0007669"/>
    <property type="project" value="UniProtKB-UniRule"/>
</dbReference>
<dbReference type="GO" id="GO:0009252">
    <property type="term" value="P:peptidoglycan biosynthetic process"/>
    <property type="evidence" value="ECO:0007669"/>
    <property type="project" value="UniProtKB-UniRule"/>
</dbReference>
<evidence type="ECO:0000256" key="3">
    <source>
        <dbReference type="ARBA" id="ARBA00022618"/>
    </source>
</evidence>
<keyword evidence="9 10" id="KW-0961">Cell wall biogenesis/degradation</keyword>
<dbReference type="GO" id="GO:0047480">
    <property type="term" value="F:UDP-N-acetylmuramoyl-tripeptide-D-alanyl-D-alanine ligase activity"/>
    <property type="evidence" value="ECO:0007669"/>
    <property type="project" value="UniProtKB-UniRule"/>
</dbReference>
<dbReference type="PANTHER" id="PTHR43024">
    <property type="entry name" value="UDP-N-ACETYLMURAMOYL-TRIPEPTIDE--D-ALANYL-D-ALANINE LIGASE"/>
    <property type="match status" value="1"/>
</dbReference>
<dbReference type="InterPro" id="IPR013221">
    <property type="entry name" value="Mur_ligase_cen"/>
</dbReference>
<comment type="pathway">
    <text evidence="10 11">Cell wall biogenesis; peptidoglycan biosynthesis.</text>
</comment>
<dbReference type="Pfam" id="PF01225">
    <property type="entry name" value="Mur_ligase"/>
    <property type="match status" value="1"/>
</dbReference>
<evidence type="ECO:0000256" key="1">
    <source>
        <dbReference type="ARBA" id="ARBA00022490"/>
    </source>
</evidence>
<dbReference type="EC" id="6.3.2.10" evidence="10 11"/>
<dbReference type="InterPro" id="IPR005863">
    <property type="entry name" value="UDP-N-AcMur_synth"/>
</dbReference>
<accession>A0A233V894</accession>
<dbReference type="AlphaFoldDB" id="A0A233V894"/>
<dbReference type="Gene3D" id="3.40.1390.10">
    <property type="entry name" value="MurE/MurF, N-terminal domain"/>
    <property type="match status" value="1"/>
</dbReference>
<comment type="caution">
    <text evidence="15">The sequence shown here is derived from an EMBL/GenBank/DDBJ whole genome shotgun (WGS) entry which is preliminary data.</text>
</comment>
<evidence type="ECO:0000313" key="15">
    <source>
        <dbReference type="EMBL" id="OXZ28611.1"/>
    </source>
</evidence>
<dbReference type="InterPro" id="IPR004101">
    <property type="entry name" value="Mur_ligase_C"/>
</dbReference>
<dbReference type="Pfam" id="PF08245">
    <property type="entry name" value="Mur_ligase_M"/>
    <property type="match status" value="1"/>
</dbReference>